<dbReference type="InterPro" id="IPR036770">
    <property type="entry name" value="Ankyrin_rpt-contain_sf"/>
</dbReference>
<dbReference type="Gene3D" id="1.25.40.20">
    <property type="entry name" value="Ankyrin repeat-containing domain"/>
    <property type="match status" value="2"/>
</dbReference>
<organism evidence="6">
    <name type="scientific">Petromyces alliaceus</name>
    <name type="common">Aspergillus alliaceus</name>
    <dbReference type="NCBI Taxonomy" id="209559"/>
    <lineage>
        <taxon>Eukaryota</taxon>
        <taxon>Fungi</taxon>
        <taxon>Dikarya</taxon>
        <taxon>Ascomycota</taxon>
        <taxon>Pezizomycotina</taxon>
        <taxon>Eurotiomycetes</taxon>
        <taxon>Eurotiomycetidae</taxon>
        <taxon>Eurotiales</taxon>
        <taxon>Aspergillaceae</taxon>
        <taxon>Aspergillus</taxon>
        <taxon>Aspergillus subgen. Circumdati</taxon>
    </lineage>
</organism>
<dbReference type="PROSITE" id="PS50297">
    <property type="entry name" value="ANK_REP_REGION"/>
    <property type="match status" value="4"/>
</dbReference>
<dbReference type="PRINTS" id="PR01415">
    <property type="entry name" value="ANKYRIN"/>
</dbReference>
<dbReference type="Pfam" id="PF12796">
    <property type="entry name" value="Ank_2"/>
    <property type="match status" value="1"/>
</dbReference>
<proteinExistence type="predicted"/>
<protein>
    <submittedName>
        <fullName evidence="5">Ankyrin repeat domain-containing protein 44</fullName>
    </submittedName>
</protein>
<feature type="repeat" description="ANK" evidence="3">
    <location>
        <begin position="331"/>
        <end position="363"/>
    </location>
</feature>
<evidence type="ECO:0000313" key="7">
    <source>
        <dbReference type="Proteomes" id="UP000541154"/>
    </source>
</evidence>
<dbReference type="PROSITE" id="PS50088">
    <property type="entry name" value="ANK_REPEAT"/>
    <property type="match status" value="4"/>
</dbReference>
<feature type="compositionally biased region" description="Polar residues" evidence="4">
    <location>
        <begin position="40"/>
        <end position="50"/>
    </location>
</feature>
<reference evidence="6" key="2">
    <citation type="submission" date="2019-01" db="EMBL/GenBank/DDBJ databases">
        <authorList>
            <person name="Gilchrist C.L.M."/>
        </authorList>
    </citation>
    <scope>NUCLEOTIDE SEQUENCE</scope>
    <source>
        <strain evidence="6">FRR 5400</strain>
    </source>
</reference>
<dbReference type="GO" id="GO:0004842">
    <property type="term" value="F:ubiquitin-protein transferase activity"/>
    <property type="evidence" value="ECO:0007669"/>
    <property type="project" value="TreeGrafter"/>
</dbReference>
<dbReference type="SUPFAM" id="SSF48403">
    <property type="entry name" value="Ankyrin repeat"/>
    <property type="match status" value="1"/>
</dbReference>
<dbReference type="EMBL" id="MK425157">
    <property type="protein sequence ID" value="QBE85644.1"/>
    <property type="molecule type" value="Genomic_DNA"/>
</dbReference>
<gene>
    <name evidence="5" type="primary">ANKRD44_2</name>
    <name evidence="5" type="ORF">ETB97_011799</name>
</gene>
<name>A0A411L033_PETAA</name>
<dbReference type="GO" id="GO:0085020">
    <property type="term" value="P:protein K6-linked ubiquitination"/>
    <property type="evidence" value="ECO:0007669"/>
    <property type="project" value="TreeGrafter"/>
</dbReference>
<keyword evidence="1" id="KW-0677">Repeat</keyword>
<sequence>MTTPVKGTSPGPDEWHHLEDLNQRRRIQNRLSQRNRRTNLRNQVAQGQKQETAKHSEPKQNRQLFWVPPNSSTAKGKLVTTKGNKLESPRPPDPVTPPGRWPEIWHASLHEKPSGGALHGDLGDDMDSCWINTLIRSPVLPIDDDMLSCTPPIPTFDTTMTLDAAPVPTAMPVRDGGLSEGNTTHIQVPSANGVELGRTGGCKAPQDMHFTVQPQQPMTSIHTDKDRRDHFFGYAALHVAASRGHLAVVQLLTERGIPVDQLSSENETALHLAAEQGHCAVAHYLLERGADPHRGNQYGETALHVAAGHGHCDIVRLLFSYLPDLNIVDRNGHTALLRAVAEGHVDVVRVLLERGMDAGMKVGWPLDQKSI</sequence>
<evidence type="ECO:0000313" key="5">
    <source>
        <dbReference type="EMBL" id="KAF5854768.1"/>
    </source>
</evidence>
<feature type="region of interest" description="Disordered" evidence="4">
    <location>
        <begin position="1"/>
        <end position="98"/>
    </location>
</feature>
<feature type="compositionally biased region" description="Basic and acidic residues" evidence="4">
    <location>
        <begin position="51"/>
        <end position="60"/>
    </location>
</feature>
<dbReference type="CDD" id="cd14688">
    <property type="entry name" value="bZIP_YAP"/>
    <property type="match status" value="1"/>
</dbReference>
<feature type="compositionally biased region" description="Basic and acidic residues" evidence="4">
    <location>
        <begin position="13"/>
        <end position="23"/>
    </location>
</feature>
<dbReference type="Proteomes" id="UP000541154">
    <property type="component" value="Unassembled WGS sequence"/>
</dbReference>
<evidence type="ECO:0000256" key="4">
    <source>
        <dbReference type="SAM" id="MobiDB-lite"/>
    </source>
</evidence>
<keyword evidence="2 3" id="KW-0040">ANK repeat</keyword>
<dbReference type="Pfam" id="PF13637">
    <property type="entry name" value="Ank_4"/>
    <property type="match status" value="1"/>
</dbReference>
<dbReference type="EMBL" id="SPNV01000761">
    <property type="protein sequence ID" value="KAF5854768.1"/>
    <property type="molecule type" value="Genomic_DNA"/>
</dbReference>
<evidence type="ECO:0000313" key="6">
    <source>
        <dbReference type="EMBL" id="QBE85644.1"/>
    </source>
</evidence>
<dbReference type="AlphaFoldDB" id="A0A411L033"/>
<dbReference type="InterPro" id="IPR002110">
    <property type="entry name" value="Ankyrin_rpt"/>
</dbReference>
<feature type="compositionally biased region" description="Basic residues" evidence="4">
    <location>
        <begin position="24"/>
        <end position="39"/>
    </location>
</feature>
<dbReference type="SMART" id="SM00248">
    <property type="entry name" value="ANK"/>
    <property type="match status" value="4"/>
</dbReference>
<feature type="repeat" description="ANK" evidence="3">
    <location>
        <begin position="232"/>
        <end position="264"/>
    </location>
</feature>
<dbReference type="PANTHER" id="PTHR24171">
    <property type="entry name" value="ANKYRIN REPEAT DOMAIN-CONTAINING PROTEIN 39-RELATED"/>
    <property type="match status" value="1"/>
</dbReference>
<evidence type="ECO:0000256" key="3">
    <source>
        <dbReference type="PROSITE-ProRule" id="PRU00023"/>
    </source>
</evidence>
<evidence type="ECO:0000256" key="1">
    <source>
        <dbReference type="ARBA" id="ARBA00022737"/>
    </source>
</evidence>
<reference evidence="6" key="1">
    <citation type="journal article" date="2019" name="Org. Lett.">
        <title>Discovery and Heterologous Biosynthesis of the Burnettramic Acids: Rare PKS-NRPS-Derived Bolaamphiphilic Pyrrolizidinediones from an Australian Fungus, Aspergillus burnettii.</title>
        <authorList>
            <person name="Li H."/>
            <person name="Gilchrist C.L."/>
            <person name="Lacey H.J."/>
            <person name="Crombie A."/>
            <person name="Vuong D."/>
            <person name="Pitt J.I."/>
            <person name="Lacey E."/>
            <person name="Chooi Y.H."/>
            <person name="Piggott A.M."/>
        </authorList>
    </citation>
    <scope>NUCLEOTIDE SEQUENCE</scope>
    <source>
        <strain evidence="6">FRR 5400</strain>
    </source>
</reference>
<feature type="repeat" description="ANK" evidence="3">
    <location>
        <begin position="298"/>
        <end position="330"/>
    </location>
</feature>
<evidence type="ECO:0000256" key="2">
    <source>
        <dbReference type="ARBA" id="ARBA00023043"/>
    </source>
</evidence>
<accession>A0A411L033</accession>
<feature type="repeat" description="ANK" evidence="3">
    <location>
        <begin position="265"/>
        <end position="297"/>
    </location>
</feature>
<reference evidence="5 7" key="3">
    <citation type="submission" date="2019-04" db="EMBL/GenBank/DDBJ databases">
        <title>Aspergillus burnettii sp. nov., novel species from soil in southeast Queensland.</title>
        <authorList>
            <person name="Gilchrist C.L.M."/>
            <person name="Pitt J.I."/>
            <person name="Lange L."/>
            <person name="Lacey H.J."/>
            <person name="Vuong D."/>
            <person name="Midgley D.J."/>
            <person name="Greenfield P."/>
            <person name="Bradbury M."/>
            <person name="Lacey E."/>
            <person name="Busk P.K."/>
            <person name="Pilgaard B."/>
            <person name="Chooi Y.H."/>
            <person name="Piggott A.M."/>
        </authorList>
    </citation>
    <scope>NUCLEOTIDE SEQUENCE [LARGE SCALE GENOMIC DNA]</scope>
    <source>
        <strain evidence="5 7">FRR 5400</strain>
    </source>
</reference>
<keyword evidence="7" id="KW-1185">Reference proteome</keyword>